<evidence type="ECO:0008006" key="4">
    <source>
        <dbReference type="Google" id="ProtNLM"/>
    </source>
</evidence>
<comment type="caution">
    <text evidence="2">The sequence shown here is derived from an EMBL/GenBank/DDBJ whole genome shotgun (WGS) entry which is preliminary data.</text>
</comment>
<dbReference type="Proteomes" id="UP001169066">
    <property type="component" value="Unassembled WGS sequence"/>
</dbReference>
<dbReference type="EMBL" id="JAQIBC010000001">
    <property type="protein sequence ID" value="MDM5263095.1"/>
    <property type="molecule type" value="Genomic_DNA"/>
</dbReference>
<reference evidence="2" key="1">
    <citation type="submission" date="2023-01" db="EMBL/GenBank/DDBJ databases">
        <title>Sulfurovum sp. XTW-4 genome assembly.</title>
        <authorList>
            <person name="Wang J."/>
        </authorList>
    </citation>
    <scope>NUCLEOTIDE SEQUENCE</scope>
    <source>
        <strain evidence="2">XTW-4</strain>
    </source>
</reference>
<accession>A0ABT7QPR5</accession>
<organism evidence="2 3">
    <name type="scientific">Sulfurovum xiamenensis</name>
    <dbReference type="NCBI Taxonomy" id="3019066"/>
    <lineage>
        <taxon>Bacteria</taxon>
        <taxon>Pseudomonadati</taxon>
        <taxon>Campylobacterota</taxon>
        <taxon>Epsilonproteobacteria</taxon>
        <taxon>Campylobacterales</taxon>
        <taxon>Sulfurovaceae</taxon>
        <taxon>Sulfurovum</taxon>
    </lineage>
</organism>
<keyword evidence="3" id="KW-1185">Reference proteome</keyword>
<dbReference type="RefSeq" id="WP_289401217.1">
    <property type="nucleotide sequence ID" value="NZ_JAQIBC010000001.1"/>
</dbReference>
<evidence type="ECO:0000256" key="1">
    <source>
        <dbReference type="SAM" id="MobiDB-lite"/>
    </source>
</evidence>
<evidence type="ECO:0000313" key="2">
    <source>
        <dbReference type="EMBL" id="MDM5263095.1"/>
    </source>
</evidence>
<protein>
    <recommendedName>
        <fullName evidence="4">DNA-binding protein</fullName>
    </recommendedName>
</protein>
<name>A0ABT7QPR5_9BACT</name>
<evidence type="ECO:0000313" key="3">
    <source>
        <dbReference type="Proteomes" id="UP001169066"/>
    </source>
</evidence>
<proteinExistence type="predicted"/>
<sequence length="240" mass="27143">MKLLPFILITLFTTIIHALEPQAIYYGKVLEIQGAMGYKYLKVDENGTQHWVAIANAPVAVGDRIGYDKRTVMHDFKSKSLGKTFKEIIFASDVYLPQKVQRPKSMKEMLGLGHQDPHKGMRRGMSPENEEKPAKPFVKKDSYTVEEVHMWRKSLEGQIISLEGTVFKVSHQIMKRDWVHLGDGTGNEKKLTDDLVFTAASTSIKAGDKVIATGKVIVNKDFGYGYFYKVLIQDATFKVK</sequence>
<feature type="region of interest" description="Disordered" evidence="1">
    <location>
        <begin position="110"/>
        <end position="134"/>
    </location>
</feature>
<gene>
    <name evidence="2" type="ORF">PF327_02685</name>
</gene>